<dbReference type="InterPro" id="IPR050571">
    <property type="entry name" value="Class-IV_PLP-Dep_Aminotrnsfr"/>
</dbReference>
<comment type="similarity">
    <text evidence="1">Belongs to the class-IV pyridoxal-phosphate-dependent aminotransferase family.</text>
</comment>
<sequence length="292" mass="31019">MIDSVLMMLHAIERGDSAATFVRENPATAKVGVLDLGVTRGDGIFESVGVYSNVPLQLDAHLERLARSARMLDLPSLDLSVVKQAVLASIAAHEPAKELLSKIVITRGIEGGHGLTGWVLTTTGIDYSTARARGVRVVMLDRGYRSDVAQTAPWLLQGAKTLSYAVNKAALREAARRDADDVVFVSTDGVLLEGPASTVLLRTGDSLFTPAWDFGVLPGTTQRAVFDVAAGLGLDTSYARLTVDDLRNSDAAWLLSSGRLVAPIRAIDGQQHPVDASLTAALIERLTGPPGR</sequence>
<dbReference type="InterPro" id="IPR043132">
    <property type="entry name" value="BCAT-like_C"/>
</dbReference>
<evidence type="ECO:0000256" key="1">
    <source>
        <dbReference type="ARBA" id="ARBA00009320"/>
    </source>
</evidence>
<dbReference type="GO" id="GO:0046394">
    <property type="term" value="P:carboxylic acid biosynthetic process"/>
    <property type="evidence" value="ECO:0007669"/>
    <property type="project" value="UniProtKB-ARBA"/>
</dbReference>
<dbReference type="InterPro" id="IPR001544">
    <property type="entry name" value="Aminotrans_IV"/>
</dbReference>
<keyword evidence="2" id="KW-0456">Lyase</keyword>
<dbReference type="PANTHER" id="PTHR42743">
    <property type="entry name" value="AMINO-ACID AMINOTRANSFERASE"/>
    <property type="match status" value="1"/>
</dbReference>
<gene>
    <name evidence="2" type="ORF">FHX76_002242</name>
</gene>
<protein>
    <submittedName>
        <fullName evidence="2">4-amino-4-deoxychorismate lyase</fullName>
        <ecNumber evidence="2">4.1.3.38</ecNumber>
    </submittedName>
</protein>
<name>A0A7X5R2D5_9MICO</name>
<dbReference type="PANTHER" id="PTHR42743:SF11">
    <property type="entry name" value="AMINODEOXYCHORISMATE LYASE"/>
    <property type="match status" value="1"/>
</dbReference>
<dbReference type="AlphaFoldDB" id="A0A7X5R2D5"/>
<organism evidence="2 3">
    <name type="scientific">Lysinibacter cavernae</name>
    <dbReference type="NCBI Taxonomy" id="1640652"/>
    <lineage>
        <taxon>Bacteria</taxon>
        <taxon>Bacillati</taxon>
        <taxon>Actinomycetota</taxon>
        <taxon>Actinomycetes</taxon>
        <taxon>Micrococcales</taxon>
        <taxon>Microbacteriaceae</taxon>
        <taxon>Lysinibacter</taxon>
    </lineage>
</organism>
<proteinExistence type="inferred from homology"/>
<dbReference type="GO" id="GO:0008696">
    <property type="term" value="F:4-amino-4-deoxychorismate lyase activity"/>
    <property type="evidence" value="ECO:0007669"/>
    <property type="project" value="UniProtKB-EC"/>
</dbReference>
<evidence type="ECO:0000313" key="3">
    <source>
        <dbReference type="Proteomes" id="UP000541033"/>
    </source>
</evidence>
<evidence type="ECO:0000313" key="2">
    <source>
        <dbReference type="EMBL" id="NIH54346.1"/>
    </source>
</evidence>
<dbReference type="RefSeq" id="WP_167150734.1">
    <property type="nucleotide sequence ID" value="NZ_JAAMOX010000002.1"/>
</dbReference>
<keyword evidence="3" id="KW-1185">Reference proteome</keyword>
<comment type="caution">
    <text evidence="2">The sequence shown here is derived from an EMBL/GenBank/DDBJ whole genome shotgun (WGS) entry which is preliminary data.</text>
</comment>
<dbReference type="Pfam" id="PF01063">
    <property type="entry name" value="Aminotran_4"/>
    <property type="match status" value="1"/>
</dbReference>
<dbReference type="EMBL" id="JAAMOX010000002">
    <property type="protein sequence ID" value="NIH54346.1"/>
    <property type="molecule type" value="Genomic_DNA"/>
</dbReference>
<dbReference type="Gene3D" id="3.30.470.10">
    <property type="match status" value="1"/>
</dbReference>
<dbReference type="InterPro" id="IPR043131">
    <property type="entry name" value="BCAT-like_N"/>
</dbReference>
<dbReference type="Gene3D" id="3.20.10.10">
    <property type="entry name" value="D-amino Acid Aminotransferase, subunit A, domain 2"/>
    <property type="match status" value="1"/>
</dbReference>
<reference evidence="2 3" key="1">
    <citation type="submission" date="2020-02" db="EMBL/GenBank/DDBJ databases">
        <title>Sequencing the genomes of 1000 actinobacteria strains.</title>
        <authorList>
            <person name="Klenk H.-P."/>
        </authorList>
    </citation>
    <scope>NUCLEOTIDE SEQUENCE [LARGE SCALE GENOMIC DNA]</scope>
    <source>
        <strain evidence="2 3">DSM 27960</strain>
    </source>
</reference>
<dbReference type="EC" id="4.1.3.38" evidence="2"/>
<dbReference type="SUPFAM" id="SSF56752">
    <property type="entry name" value="D-aminoacid aminotransferase-like PLP-dependent enzymes"/>
    <property type="match status" value="1"/>
</dbReference>
<dbReference type="GO" id="GO:0005829">
    <property type="term" value="C:cytosol"/>
    <property type="evidence" value="ECO:0007669"/>
    <property type="project" value="TreeGrafter"/>
</dbReference>
<dbReference type="Proteomes" id="UP000541033">
    <property type="component" value="Unassembled WGS sequence"/>
</dbReference>
<dbReference type="InterPro" id="IPR036038">
    <property type="entry name" value="Aminotransferase-like"/>
</dbReference>
<accession>A0A7X5R2D5</accession>